<dbReference type="InterPro" id="IPR036322">
    <property type="entry name" value="WD40_repeat_dom_sf"/>
</dbReference>
<protein>
    <recommendedName>
        <fullName evidence="2 4">GPI inositol-deacylase</fullName>
        <ecNumber evidence="4">3.1.-.-</ecNumber>
    </recommendedName>
</protein>
<sequence>MDQVSLNSDASPACTCHLFSASQLRKKSLLSRATPDASFSSLGRRFSSKSSSSPLESPTDSSNDKGPLGLTTLYEPLESAQLVVDLVFIHGLGGGSRKTWSLSSDNAHYWPQAWLPDDEDFAGSARIHTFGYKADWDWTAPRNSPLNIQDFGQSLLGELRNNPAIRRTRTRIILVGHSMGGCVAKKAYILARQDQSARDFAERFHSIVFLATPHRGSDMASQLQTLLSVTLSKRPFVQDLKPNSAALSEINSTFRHYAKDLRLWSFYETVRMRNGLVVNKDSATMGYDHEEIAALNADHRHVCKFETPSDSNYKTVRNALVTAIDMVKANILTHPGVVMRPNSTVEDLKVLLTSPAPFRSSSEELACLRTFLGPRDSLEGDLEILNTVKQPGSCHWFTDHTSFTEWRQGSAPPILWLTGRPAAGKSVLSAHVIEQLKQSLDTSHCSYFIFKHNRGCDANLSECFRTLAFQMAAQDHKIREPLLQLAQDHSLVWDNLAEADVWRQLFGSRIFKLPPDVLERHCWVLDGVDECTRFRTLFDKRLLITLPRPLRLFATSRPLDEIERGIVSLGPDRVSTRVLSKADTLDDIRLLVNTRLLELGRPEDTVNRETMCERILHKSSGSFLWARLVLQEFETTWSEEAMERMLDEIPPGLFKLYARMAKMLEADQRKMLFAKPLLTWIALASRPLTVEELRCAIKLDIQQTLQNVARAIPDLCGQLAFVDQDGRAHLIHETTSEFLTVSGRDHGLQLFVPKKEGHSKLTSALLRYLHTALRKPTHQKSIGHTNAWRPRMVSKSLAATDSGATDSSLLDYACRFFSDHLLRATSADDVVMEHLSAFLRTSCVLSWIEEIAKGGDLTYLTVAAINMREYCHGRRKYVPPTDQSLKLVEGWATDLIRVAAKFHTQLLTCPWSIHFLIPPLCPSDSTISQIFVAKPSTPLFSSASSLVVRGTLPSSWEDCLLGLDFQQGEATAVAYSERFFAVGLSSGQVSLYNLTSFQEIRQFRHPKGVKILRFSPDLDNAYLASCGPGHVAVWEVRTGEMLHKLELQSLPLALVFLGEDALLCAMQSGDIVKWDLVMADVDSVSWHDMDCPPTSGWDSVPTYTPSRATFLVQDDYVLLAVGYRSDPVFVLDVLEHRLLGVCQTAGGYNGIHDIAFNPNPEIPLLVVSSQSGSLYVFDYTTMELCHTRRHVFADSLAHSTDGRALVAGKSQGSLEVFEVNFARHCESAMLVSIYQTNHPLDAGIRGVSFSPDGRRIVDVHGHHVRVWAPDALVRNFDQEFNSSAGSDPASFQLPVLSSTSTGMIETLAEAEITSPLVPWPNKNFILAGKSNGDVVIFSTTDASEILVLYRHARGCAIVTVDVNPSRGLIVSADESARVLVMQLACPLAPPHGGEKPLKRLDQRFGGAVRQVLLSPTTDHVLVGGRFEEQVWPIPSVSTPPPRPGQGTNATPSAKLGSSDASTPPRSVLQHPTNPAWYIVMIGDTARIDSWATPTQPEDAMVVHLERIQPQPADDDTKTQPSLPTSVSTYHPGPHFILEHRRHASTPSSSRLYIWPASAFHPSPPSPETVLPVEGPPTPAIVSKVLGIIAPSTLVFLDIDLWVCSIDLPSIPSPPSIEQRFQPKSPGVPLSLARADTIAMSLSRASSLASSSRRPSVPAQARRHFFALNEWRTLGGERCGVVVPSSMSQTSLPGRGNSSWIREAVAFSNKGGIVVVEGGFAFSESVIL</sequence>
<dbReference type="Pfam" id="PF22939">
    <property type="entry name" value="WHD_GPIID"/>
    <property type="match status" value="1"/>
</dbReference>
<feature type="domain" description="GPI inositol-deacylase PGAP1-like alpha/beta" evidence="6">
    <location>
        <begin position="86"/>
        <end position="226"/>
    </location>
</feature>
<keyword evidence="4" id="KW-0256">Endoplasmic reticulum</keyword>
<dbReference type="InterPro" id="IPR054471">
    <property type="entry name" value="GPIID_WHD"/>
</dbReference>
<dbReference type="GO" id="GO:0016788">
    <property type="term" value="F:hydrolase activity, acting on ester bonds"/>
    <property type="evidence" value="ECO:0007669"/>
    <property type="project" value="InterPro"/>
</dbReference>
<comment type="caution">
    <text evidence="9">The sequence shown here is derived from an EMBL/GenBank/DDBJ whole genome shotgun (WGS) entry which is preliminary data.</text>
</comment>
<evidence type="ECO:0000313" key="10">
    <source>
        <dbReference type="Proteomes" id="UP001172155"/>
    </source>
</evidence>
<accession>A0AA40EU43</accession>
<dbReference type="SUPFAM" id="SSF52540">
    <property type="entry name" value="P-loop containing nucleoside triphosphate hydrolases"/>
    <property type="match status" value="1"/>
</dbReference>
<feature type="compositionally biased region" description="Polar residues" evidence="5">
    <location>
        <begin position="1458"/>
        <end position="1469"/>
    </location>
</feature>
<keyword evidence="4" id="KW-0378">Hydrolase</keyword>
<evidence type="ECO:0000313" key="9">
    <source>
        <dbReference type="EMBL" id="KAK0745481.1"/>
    </source>
</evidence>
<dbReference type="Gene3D" id="2.130.10.10">
    <property type="entry name" value="YVTN repeat-like/Quinoprotein amine dehydrogenase"/>
    <property type="match status" value="3"/>
</dbReference>
<feature type="region of interest" description="Disordered" evidence="5">
    <location>
        <begin position="36"/>
        <end position="68"/>
    </location>
</feature>
<dbReference type="InterPro" id="IPR015943">
    <property type="entry name" value="WD40/YVTN_repeat-like_dom_sf"/>
</dbReference>
<feature type="compositionally biased region" description="Low complexity" evidence="5">
    <location>
        <begin position="38"/>
        <end position="61"/>
    </location>
</feature>
<dbReference type="Pfam" id="PF07819">
    <property type="entry name" value="PGAP1"/>
    <property type="match status" value="1"/>
</dbReference>
<dbReference type="InterPro" id="IPR027417">
    <property type="entry name" value="P-loop_NTPase"/>
</dbReference>
<feature type="domain" description="Nephrocystin 3-like N-terminal" evidence="8">
    <location>
        <begin position="392"/>
        <end position="557"/>
    </location>
</feature>
<dbReference type="InterPro" id="IPR001680">
    <property type="entry name" value="WD40_rpt"/>
</dbReference>
<feature type="domain" description="GPI inositol-deacylase winged helix" evidence="7">
    <location>
        <begin position="662"/>
        <end position="745"/>
    </location>
</feature>
<gene>
    <name evidence="9" type="ORF">B0T18DRAFT_327370</name>
</gene>
<dbReference type="Gene3D" id="3.40.50.1820">
    <property type="entry name" value="alpha/beta hydrolase"/>
    <property type="match status" value="1"/>
</dbReference>
<comment type="function">
    <text evidence="1 4">Involved in inositol deacylation of GPI-anchored proteins which plays important roles in the quality control and ER-associated degradation of GPI-anchored proteins.</text>
</comment>
<keyword evidence="4" id="KW-0472">Membrane</keyword>
<dbReference type="Gene3D" id="3.40.50.300">
    <property type="entry name" value="P-loop containing nucleotide triphosphate hydrolases"/>
    <property type="match status" value="1"/>
</dbReference>
<dbReference type="InterPro" id="IPR056884">
    <property type="entry name" value="NPHP3-like_N"/>
</dbReference>
<dbReference type="GO" id="GO:0015031">
    <property type="term" value="P:protein transport"/>
    <property type="evidence" value="ECO:0007669"/>
    <property type="project" value="UniProtKB-KW"/>
</dbReference>
<dbReference type="SUPFAM" id="SSF50978">
    <property type="entry name" value="WD40 repeat-like"/>
    <property type="match status" value="2"/>
</dbReference>
<dbReference type="SUPFAM" id="SSF53474">
    <property type="entry name" value="alpha/beta-Hydrolases"/>
    <property type="match status" value="1"/>
</dbReference>
<reference evidence="9" key="1">
    <citation type="submission" date="2023-06" db="EMBL/GenBank/DDBJ databases">
        <title>Genome-scale phylogeny and comparative genomics of the fungal order Sordariales.</title>
        <authorList>
            <consortium name="Lawrence Berkeley National Laboratory"/>
            <person name="Hensen N."/>
            <person name="Bonometti L."/>
            <person name="Westerberg I."/>
            <person name="Brannstrom I.O."/>
            <person name="Guillou S."/>
            <person name="Cros-Aarteil S."/>
            <person name="Calhoun S."/>
            <person name="Haridas S."/>
            <person name="Kuo A."/>
            <person name="Mondo S."/>
            <person name="Pangilinan J."/>
            <person name="Riley R."/>
            <person name="LaButti K."/>
            <person name="Andreopoulos B."/>
            <person name="Lipzen A."/>
            <person name="Chen C."/>
            <person name="Yanf M."/>
            <person name="Daum C."/>
            <person name="Ng V."/>
            <person name="Clum A."/>
            <person name="Steindorff A."/>
            <person name="Ohm R."/>
            <person name="Martin F."/>
            <person name="Silar P."/>
            <person name="Natvig D."/>
            <person name="Lalanne C."/>
            <person name="Gautier V."/>
            <person name="Ament-velasquez S.L."/>
            <person name="Kruys A."/>
            <person name="Hutchinson M.I."/>
            <person name="Powell A.J."/>
            <person name="Barry K."/>
            <person name="Miller A.N."/>
            <person name="Grigoriev I.V."/>
            <person name="Debuchy R."/>
            <person name="Gladieux P."/>
            <person name="Thoren M.H."/>
            <person name="Johannesson H."/>
        </authorList>
    </citation>
    <scope>NUCLEOTIDE SEQUENCE</scope>
    <source>
        <strain evidence="9">SMH3187-1</strain>
    </source>
</reference>
<keyword evidence="10" id="KW-1185">Reference proteome</keyword>
<dbReference type="GO" id="GO:0005789">
    <property type="term" value="C:endoplasmic reticulum membrane"/>
    <property type="evidence" value="ECO:0007669"/>
    <property type="project" value="UniProtKB-SubCell"/>
</dbReference>
<evidence type="ECO:0000259" key="6">
    <source>
        <dbReference type="Pfam" id="PF07819"/>
    </source>
</evidence>
<evidence type="ECO:0000256" key="3">
    <source>
        <dbReference type="ARBA" id="ARBA00022737"/>
    </source>
</evidence>
<comment type="subcellular location">
    <subcellularLocation>
        <location evidence="4">Endoplasmic reticulum membrane</location>
    </subcellularLocation>
</comment>
<dbReference type="Pfam" id="PF24883">
    <property type="entry name" value="NPHP3_N"/>
    <property type="match status" value="1"/>
</dbReference>
<dbReference type="PANTHER" id="PTHR10039:SF16">
    <property type="entry name" value="GPI INOSITOL-DEACYLASE"/>
    <property type="match status" value="1"/>
</dbReference>
<name>A0AA40EU43_9PEZI</name>
<evidence type="ECO:0000256" key="2">
    <source>
        <dbReference type="ARBA" id="ARBA00015856"/>
    </source>
</evidence>
<dbReference type="PANTHER" id="PTHR10039">
    <property type="entry name" value="AMELOGENIN"/>
    <property type="match status" value="1"/>
</dbReference>
<keyword evidence="4" id="KW-0653">Protein transport</keyword>
<dbReference type="InterPro" id="IPR029058">
    <property type="entry name" value="AB_hydrolase_fold"/>
</dbReference>
<evidence type="ECO:0000256" key="4">
    <source>
        <dbReference type="RuleBase" id="RU365011"/>
    </source>
</evidence>
<evidence type="ECO:0000256" key="5">
    <source>
        <dbReference type="SAM" id="MobiDB-lite"/>
    </source>
</evidence>
<evidence type="ECO:0000259" key="7">
    <source>
        <dbReference type="Pfam" id="PF22939"/>
    </source>
</evidence>
<feature type="region of interest" description="Disordered" evidence="5">
    <location>
        <begin position="1431"/>
        <end position="1469"/>
    </location>
</feature>
<keyword evidence="3" id="KW-0677">Repeat</keyword>
<dbReference type="Proteomes" id="UP001172155">
    <property type="component" value="Unassembled WGS sequence"/>
</dbReference>
<dbReference type="SMART" id="SM00320">
    <property type="entry name" value="WD40"/>
    <property type="match status" value="5"/>
</dbReference>
<dbReference type="EC" id="3.1.-.-" evidence="4"/>
<organism evidence="9 10">
    <name type="scientific">Schizothecium vesticola</name>
    <dbReference type="NCBI Taxonomy" id="314040"/>
    <lineage>
        <taxon>Eukaryota</taxon>
        <taxon>Fungi</taxon>
        <taxon>Dikarya</taxon>
        <taxon>Ascomycota</taxon>
        <taxon>Pezizomycotina</taxon>
        <taxon>Sordariomycetes</taxon>
        <taxon>Sordariomycetidae</taxon>
        <taxon>Sordariales</taxon>
        <taxon>Schizotheciaceae</taxon>
        <taxon>Schizothecium</taxon>
    </lineage>
</organism>
<evidence type="ECO:0000256" key="1">
    <source>
        <dbReference type="ARBA" id="ARBA00003496"/>
    </source>
</evidence>
<proteinExistence type="inferred from homology"/>
<keyword evidence="4" id="KW-0813">Transport</keyword>
<comment type="similarity">
    <text evidence="4">Belongs to the GPI inositol-deacylase family.</text>
</comment>
<evidence type="ECO:0000259" key="8">
    <source>
        <dbReference type="Pfam" id="PF24883"/>
    </source>
</evidence>
<dbReference type="InterPro" id="IPR012908">
    <property type="entry name" value="PGAP1-ab_dom-like"/>
</dbReference>
<dbReference type="EMBL" id="JAUKUD010000004">
    <property type="protein sequence ID" value="KAK0745481.1"/>
    <property type="molecule type" value="Genomic_DNA"/>
</dbReference>